<name>B0LU43_9ACTN</name>
<protein>
    <submittedName>
        <fullName evidence="2">Secreted protein</fullName>
    </submittedName>
</protein>
<dbReference type="AlphaFoldDB" id="B0LU43"/>
<evidence type="ECO:0000256" key="1">
    <source>
        <dbReference type="SAM" id="Phobius"/>
    </source>
</evidence>
<evidence type="ECO:0000313" key="2">
    <source>
        <dbReference type="EMBL" id="ABY83511.1"/>
    </source>
</evidence>
<sequence length="165" mass="17557">MSERKNLTPAGGGTGMLDVIHPPLGDLGLVLSLVTPYAGGVAPVVMASWLGRKVHRARRARAALADRVTVELIPTSTFDPSEAEVARWARQLGRVHHAAGGVPARGSAVRLRYTAETGKMRCYLEGARTAQAVLTMPGFAEVEVRAQEDRTGIQPVRFPAPEGPA</sequence>
<gene>
    <name evidence="2" type="ORF">pSHK1.42</name>
</gene>
<feature type="transmembrane region" description="Helical" evidence="1">
    <location>
        <begin position="27"/>
        <end position="51"/>
    </location>
</feature>
<keyword evidence="1" id="KW-0472">Membrane</keyword>
<keyword evidence="1" id="KW-0812">Transmembrane</keyword>
<reference evidence="2" key="1">
    <citation type="journal article" date="2011" name="Acta Biochim. Biophys. Sin.">
        <title>Characterization of the multiple CRISPR loci on Streptomyces linear plasmid pSHK1.</title>
        <authorList>
            <person name="Guo P."/>
            <person name="Cheng Q."/>
            <person name="Xie P."/>
            <person name="Fan Y."/>
            <person name="Jiang W."/>
            <person name="Qin Z."/>
        </authorList>
    </citation>
    <scope>NUCLEOTIDE SEQUENCE</scope>
    <source>
        <strain evidence="2">HK1</strain>
        <plasmid evidence="2">pSHK1</plasmid>
    </source>
</reference>
<geneLocation type="plasmid" evidence="2">
    <name>pSHK1</name>
</geneLocation>
<keyword evidence="1" id="KW-1133">Transmembrane helix</keyword>
<proteinExistence type="predicted"/>
<dbReference type="EMBL" id="EU372836">
    <property type="protein sequence ID" value="ABY83511.1"/>
    <property type="molecule type" value="Genomic_DNA"/>
</dbReference>
<organism evidence="2">
    <name type="scientific">Streptomyces sp. HK1</name>
    <dbReference type="NCBI Taxonomy" id="405041"/>
    <lineage>
        <taxon>Bacteria</taxon>
        <taxon>Bacillati</taxon>
        <taxon>Actinomycetota</taxon>
        <taxon>Actinomycetes</taxon>
        <taxon>Kitasatosporales</taxon>
        <taxon>Streptomycetaceae</taxon>
        <taxon>Streptomyces</taxon>
    </lineage>
</organism>
<accession>B0LU43</accession>
<keyword evidence="2" id="KW-0614">Plasmid</keyword>